<dbReference type="InterPro" id="IPR017853">
    <property type="entry name" value="GH"/>
</dbReference>
<dbReference type="GO" id="GO:0004575">
    <property type="term" value="F:sucrose alpha-glucosidase activity"/>
    <property type="evidence" value="ECO:0007669"/>
    <property type="project" value="TreeGrafter"/>
</dbReference>
<dbReference type="RefSeq" id="XP_016628533.1">
    <property type="nucleotide sequence ID" value="XM_016780290.1"/>
</dbReference>
<sequence length="602" mass="69943">MSKTPSTYATPKWWKEAVIYQIYPSSFQDTNGDGWGDVKGITSRLDYLKELGIDIVWTSPIYKSPQADMGYDIADYKVIDPIYGSLEDVDNLIAELKKRDMKLMMDLVVNHTSNMHPWFLESRSSKTNPKRHWYIWKPPKSVSDAGVPEPPNNWAQILGEANSAWTYDTETGEYYLSIFTPEQPDLNWENPDVREAVWDVMRFWLDRGVAGFRQDVINMISKVPTYPDAPVVLDPLTHKYQPGTQFFVNGPKLHDYLREMNREVLSKYDAITVGEMPGVSDEDEILRTVGAEAGELNMIFIFDVVDIDKPNVRMALKPWDVKELKSIITRWQRCMIERDGWNSVFIENHDNPRSVTRYTDDSDRLRDKGAKLLALMQTTLGGTLFVYQGEEIGMRNAPREWDIAQEYKDIETINYWKKAQQIYKDDPDKLEHARKVIHLKARDHARTPFQWNRSDNAGFCRAGVKPWMRVMDDFKDGINAEDQMSRDNSDDELSTWQFWQRGIRERKTHADAFVYGDYHELDPDHPDVLAYIRTSTNPRGDRWLVVLNFSGKDVDWTLPESLSVESWVCGTYTKGKPEKPREGKIPLRPWEGLLAKCQDLRQ</sequence>
<dbReference type="SMART" id="SM00642">
    <property type="entry name" value="Aamy"/>
    <property type="match status" value="1"/>
</dbReference>
<dbReference type="Gene3D" id="2.60.40.1180">
    <property type="entry name" value="Golgi alpha-mannosidase II"/>
    <property type="match status" value="1"/>
</dbReference>
<evidence type="ECO:0000256" key="3">
    <source>
        <dbReference type="ARBA" id="ARBA00023295"/>
    </source>
</evidence>
<dbReference type="Pfam" id="PF00128">
    <property type="entry name" value="Alpha-amylase"/>
    <property type="match status" value="1"/>
</dbReference>
<protein>
    <recommendedName>
        <fullName evidence="5">Glycosyl hydrolase family 13 catalytic domain-containing protein</fullName>
    </recommendedName>
</protein>
<proteinExistence type="inferred from homology"/>
<dbReference type="Gene3D" id="3.20.20.80">
    <property type="entry name" value="Glycosidases"/>
    <property type="match status" value="1"/>
</dbReference>
<dbReference type="GO" id="GO:0033934">
    <property type="term" value="F:glucan 1,4-alpha-maltotriohydrolase activity"/>
    <property type="evidence" value="ECO:0007669"/>
    <property type="project" value="TreeGrafter"/>
</dbReference>
<name>A0A0D2GY16_9EURO</name>
<dbReference type="EMBL" id="KN848087">
    <property type="protein sequence ID" value="KIX94410.1"/>
    <property type="molecule type" value="Genomic_DNA"/>
</dbReference>
<evidence type="ECO:0000256" key="4">
    <source>
        <dbReference type="ARBA" id="ARBA00026248"/>
    </source>
</evidence>
<evidence type="ECO:0000259" key="5">
    <source>
        <dbReference type="SMART" id="SM00642"/>
    </source>
</evidence>
<accession>A0A0D2GY16</accession>
<dbReference type="FunFam" id="3.20.20.80:FF:000087">
    <property type="entry name" value="Oligo-1,6-glucosidase IMA1"/>
    <property type="match status" value="1"/>
</dbReference>
<dbReference type="STRING" id="1442371.A0A0D2GY16"/>
<keyword evidence="2" id="KW-0378">Hydrolase</keyword>
<dbReference type="CDD" id="cd11333">
    <property type="entry name" value="AmyAc_SI_OligoGlu_DGase"/>
    <property type="match status" value="1"/>
</dbReference>
<dbReference type="GO" id="GO:0000025">
    <property type="term" value="P:maltose catabolic process"/>
    <property type="evidence" value="ECO:0007669"/>
    <property type="project" value="TreeGrafter"/>
</dbReference>
<gene>
    <name evidence="6" type="ORF">Z520_09796</name>
</gene>
<dbReference type="PANTHER" id="PTHR10357">
    <property type="entry name" value="ALPHA-AMYLASE FAMILY MEMBER"/>
    <property type="match status" value="1"/>
</dbReference>
<evidence type="ECO:0000313" key="7">
    <source>
        <dbReference type="Proteomes" id="UP000053411"/>
    </source>
</evidence>
<dbReference type="InterPro" id="IPR013780">
    <property type="entry name" value="Glyco_hydro_b"/>
</dbReference>
<dbReference type="PANTHER" id="PTHR10357:SF232">
    <property type="entry name" value="GLYCOSYL HYDROLASE FAMILY 13 CATALYTIC DOMAIN-CONTAINING PROTEIN"/>
    <property type="match status" value="1"/>
</dbReference>
<dbReference type="GeneID" id="27715542"/>
<keyword evidence="3" id="KW-0326">Glycosidase</keyword>
<comment type="similarity">
    <text evidence="1">Belongs to the glycosyl hydrolase 13 family.</text>
</comment>
<dbReference type="GO" id="GO:0004556">
    <property type="term" value="F:alpha-amylase activity"/>
    <property type="evidence" value="ECO:0007669"/>
    <property type="project" value="TreeGrafter"/>
</dbReference>
<feature type="domain" description="Glycosyl hydrolase family 13 catalytic" evidence="5">
    <location>
        <begin position="21"/>
        <end position="446"/>
    </location>
</feature>
<dbReference type="Proteomes" id="UP000053411">
    <property type="component" value="Unassembled WGS sequence"/>
</dbReference>
<dbReference type="AlphaFoldDB" id="A0A0D2GY16"/>
<reference evidence="6 7" key="1">
    <citation type="submission" date="2015-01" db="EMBL/GenBank/DDBJ databases">
        <title>The Genome Sequence of Fonsecaea multimorphosa CBS 102226.</title>
        <authorList>
            <consortium name="The Broad Institute Genomics Platform"/>
            <person name="Cuomo C."/>
            <person name="de Hoog S."/>
            <person name="Gorbushina A."/>
            <person name="Stielow B."/>
            <person name="Teixiera M."/>
            <person name="Abouelleil A."/>
            <person name="Chapman S.B."/>
            <person name="Priest M."/>
            <person name="Young S.K."/>
            <person name="Wortman J."/>
            <person name="Nusbaum C."/>
            <person name="Birren B."/>
        </authorList>
    </citation>
    <scope>NUCLEOTIDE SEQUENCE [LARGE SCALE GENOMIC DNA]</scope>
    <source>
        <strain evidence="6 7">CBS 102226</strain>
    </source>
</reference>
<keyword evidence="4" id="KW-0462">Maltose metabolism</keyword>
<dbReference type="GO" id="GO:0005987">
    <property type="term" value="P:sucrose catabolic process"/>
    <property type="evidence" value="ECO:0007669"/>
    <property type="project" value="TreeGrafter"/>
</dbReference>
<keyword evidence="7" id="KW-1185">Reference proteome</keyword>
<dbReference type="OrthoDB" id="1740265at2759"/>
<dbReference type="InterPro" id="IPR006047">
    <property type="entry name" value="GH13_cat_dom"/>
</dbReference>
<dbReference type="Gene3D" id="3.90.400.10">
    <property type="entry name" value="Oligo-1,6-glucosidase, Domain 2"/>
    <property type="match status" value="1"/>
</dbReference>
<evidence type="ECO:0000313" key="6">
    <source>
        <dbReference type="EMBL" id="KIX94410.1"/>
    </source>
</evidence>
<dbReference type="VEuPathDB" id="FungiDB:Z520_09796"/>
<dbReference type="InterPro" id="IPR032091">
    <property type="entry name" value="Malt_amylase-like_C"/>
</dbReference>
<evidence type="ECO:0000256" key="1">
    <source>
        <dbReference type="ARBA" id="ARBA00008061"/>
    </source>
</evidence>
<dbReference type="FunFam" id="3.20.20.80:FF:000064">
    <property type="entry name" value="Oligo-1,6-glucosidase"/>
    <property type="match status" value="1"/>
</dbReference>
<dbReference type="SUPFAM" id="SSF51445">
    <property type="entry name" value="(Trans)glycosidases"/>
    <property type="match status" value="1"/>
</dbReference>
<dbReference type="Pfam" id="PF16657">
    <property type="entry name" value="Malt_amylase_C"/>
    <property type="match status" value="1"/>
</dbReference>
<organism evidence="6 7">
    <name type="scientific">Fonsecaea multimorphosa CBS 102226</name>
    <dbReference type="NCBI Taxonomy" id="1442371"/>
    <lineage>
        <taxon>Eukaryota</taxon>
        <taxon>Fungi</taxon>
        <taxon>Dikarya</taxon>
        <taxon>Ascomycota</taxon>
        <taxon>Pezizomycotina</taxon>
        <taxon>Eurotiomycetes</taxon>
        <taxon>Chaetothyriomycetidae</taxon>
        <taxon>Chaetothyriales</taxon>
        <taxon>Herpotrichiellaceae</taxon>
        <taxon>Fonsecaea</taxon>
    </lineage>
</organism>
<dbReference type="SUPFAM" id="SSF51011">
    <property type="entry name" value="Glycosyl hydrolase domain"/>
    <property type="match status" value="1"/>
</dbReference>
<evidence type="ECO:0000256" key="2">
    <source>
        <dbReference type="ARBA" id="ARBA00022801"/>
    </source>
</evidence>
<dbReference type="InterPro" id="IPR045857">
    <property type="entry name" value="O16G_dom_2"/>
</dbReference>
<dbReference type="GO" id="GO:0004574">
    <property type="term" value="F:oligo-1,6-glucosidase activity"/>
    <property type="evidence" value="ECO:0007669"/>
    <property type="project" value="TreeGrafter"/>
</dbReference>